<protein>
    <recommendedName>
        <fullName evidence="2">Lnb N-terminal periplasmic domain-containing protein</fullName>
    </recommendedName>
</protein>
<dbReference type="Pfam" id="PF13387">
    <property type="entry name" value="Lnb_N"/>
    <property type="match status" value="1"/>
</dbReference>
<evidence type="ECO:0000259" key="2">
    <source>
        <dbReference type="Pfam" id="PF13387"/>
    </source>
</evidence>
<gene>
    <name evidence="3" type="ordered locus">RD1_A0006</name>
</gene>
<dbReference type="AlphaFoldDB" id="Q07GT9"/>
<evidence type="ECO:0000313" key="3">
    <source>
        <dbReference type="EMBL" id="ABI93310.1"/>
    </source>
</evidence>
<reference evidence="3 4" key="1">
    <citation type="journal article" date="2007" name="J. Bacteriol.">
        <title>The complete genome sequence of Roseobacter denitrificans reveals a mixotrophic rather than photosynthetic metabolism.</title>
        <authorList>
            <person name="Swingley W.D."/>
            <person name="Sadekar S."/>
            <person name="Mastrian S.D."/>
            <person name="Matthies H.J."/>
            <person name="Hao J."/>
            <person name="Ramos H."/>
            <person name="Acharya C.R."/>
            <person name="Conrad A.L."/>
            <person name="Taylor H.L."/>
            <person name="Dejesa L.C."/>
            <person name="Shah M.K."/>
            <person name="O'huallachain M.E."/>
            <person name="Lince M.T."/>
            <person name="Blankenship R.E."/>
            <person name="Beatty J.T."/>
            <person name="Touchman J.W."/>
        </authorList>
    </citation>
    <scope>NUCLEOTIDE SEQUENCE [LARGE SCALE GENOMIC DNA]</scope>
    <source>
        <strain evidence="4">ATCC 33942 / OCh 114</strain>
        <plasmid evidence="3 4">pTB1</plasmid>
    </source>
</reference>
<evidence type="ECO:0000313" key="4">
    <source>
        <dbReference type="Proteomes" id="UP000007029"/>
    </source>
</evidence>
<keyword evidence="1" id="KW-0812">Transmembrane</keyword>
<dbReference type="Proteomes" id="UP000007029">
    <property type="component" value="Plasmid pTB1"/>
</dbReference>
<name>Q07GT9_ROSDO</name>
<keyword evidence="1" id="KW-1133">Transmembrane helix</keyword>
<dbReference type="HOGENOM" id="CLU_050045_1_0_5"/>
<evidence type="ECO:0000256" key="1">
    <source>
        <dbReference type="SAM" id="Phobius"/>
    </source>
</evidence>
<feature type="transmembrane region" description="Helical" evidence="1">
    <location>
        <begin position="63"/>
        <end position="82"/>
    </location>
</feature>
<geneLocation type="plasmid" evidence="3 4">
    <name>pTB1</name>
</geneLocation>
<keyword evidence="3" id="KW-0614">Plasmid</keyword>
<dbReference type="EMBL" id="CP000464">
    <property type="protein sequence ID" value="ABI93310.1"/>
    <property type="molecule type" value="Genomic_DNA"/>
</dbReference>
<proteinExistence type="predicted"/>
<feature type="domain" description="Lnb N-terminal periplasmic" evidence="2">
    <location>
        <begin position="126"/>
        <end position="280"/>
    </location>
</feature>
<feature type="transmembrane region" description="Helical" evidence="1">
    <location>
        <begin position="38"/>
        <end position="56"/>
    </location>
</feature>
<feature type="transmembrane region" description="Helical" evidence="1">
    <location>
        <begin position="7"/>
        <end position="32"/>
    </location>
</feature>
<keyword evidence="4" id="KW-1185">Reference proteome</keyword>
<keyword evidence="1" id="KW-0472">Membrane</keyword>
<dbReference type="KEGG" id="rde:RD1_A0006"/>
<dbReference type="RefSeq" id="WP_011655366.1">
    <property type="nucleotide sequence ID" value="NC_008386.1"/>
</dbReference>
<accession>Q07GT9</accession>
<organism evidence="3 4">
    <name type="scientific">Roseobacter denitrificans (strain ATCC 33942 / OCh 114)</name>
    <name type="common">Erythrobacter sp. (strain OCh 114)</name>
    <name type="synonym">Roseobacter denitrificans</name>
    <dbReference type="NCBI Taxonomy" id="375451"/>
    <lineage>
        <taxon>Bacteria</taxon>
        <taxon>Pseudomonadati</taxon>
        <taxon>Pseudomonadota</taxon>
        <taxon>Alphaproteobacteria</taxon>
        <taxon>Rhodobacterales</taxon>
        <taxon>Roseobacteraceae</taxon>
        <taxon>Roseobacter</taxon>
    </lineage>
</organism>
<dbReference type="InterPro" id="IPR025178">
    <property type="entry name" value="Lnb_N"/>
</dbReference>
<sequence length="336" mass="37520">MRLPFLGIWVVLACCCIAILTFWGTLALWFRLPGSDTLRYMACGLIACLGSGAFIAQFNARRFKAAVIFAIAFLGLIGWWAFLEPPKTQDWSPEVVRQSTGVVKGDTLTVTDIRDFEWRADGSFRENWEQQSYDLTELNTVDLFLSYWAGPQMAHFILSFGFEDGQQLAWSVEVRRQKGGRFSPVADFFKENTLVILAATEPDVVGLRANIRGENVQLFRLSADRDVARALLEAYVADANALAQAPEWYNSVSTNCTTVVMKLLSAIGSGLPFDWRLIANGYLPEFGYEQGLLNTDYTVDELRRLGSITQRAQQFGLKPGFSKAIRVGVPIARDGL</sequence>
<dbReference type="OrthoDB" id="274718at2"/>